<keyword evidence="2" id="KW-1185">Reference proteome</keyword>
<comment type="caution">
    <text evidence="1">The sequence shown here is derived from an EMBL/GenBank/DDBJ whole genome shotgun (WGS) entry which is preliminary data.</text>
</comment>
<dbReference type="EMBL" id="JAIWYP010000014">
    <property type="protein sequence ID" value="KAH3711746.1"/>
    <property type="molecule type" value="Genomic_DNA"/>
</dbReference>
<reference evidence="1" key="1">
    <citation type="journal article" date="2019" name="bioRxiv">
        <title>The Genome of the Zebra Mussel, Dreissena polymorpha: A Resource for Invasive Species Research.</title>
        <authorList>
            <person name="McCartney M.A."/>
            <person name="Auch B."/>
            <person name="Kono T."/>
            <person name="Mallez S."/>
            <person name="Zhang Y."/>
            <person name="Obille A."/>
            <person name="Becker A."/>
            <person name="Abrahante J.E."/>
            <person name="Garbe J."/>
            <person name="Badalamenti J.P."/>
            <person name="Herman A."/>
            <person name="Mangelson H."/>
            <person name="Liachko I."/>
            <person name="Sullivan S."/>
            <person name="Sone E.D."/>
            <person name="Koren S."/>
            <person name="Silverstein K.A.T."/>
            <person name="Beckman K.B."/>
            <person name="Gohl D.M."/>
        </authorList>
    </citation>
    <scope>NUCLEOTIDE SEQUENCE</scope>
    <source>
        <strain evidence="1">Duluth1</strain>
        <tissue evidence="1">Whole animal</tissue>
    </source>
</reference>
<dbReference type="AlphaFoldDB" id="A0A9D3Z6P4"/>
<dbReference type="Proteomes" id="UP000828390">
    <property type="component" value="Unassembled WGS sequence"/>
</dbReference>
<gene>
    <name evidence="1" type="ORF">DPMN_071419</name>
</gene>
<sequence>MTASTSTSLKSALENSLAQRVVPGDVSKPRQLSSFDGSQKGLLWNNKFCCYVPDVLVGLVLRIGDAEQASETFKFKCM</sequence>
<organism evidence="1 2">
    <name type="scientific">Dreissena polymorpha</name>
    <name type="common">Zebra mussel</name>
    <name type="synonym">Mytilus polymorpha</name>
    <dbReference type="NCBI Taxonomy" id="45954"/>
    <lineage>
        <taxon>Eukaryota</taxon>
        <taxon>Metazoa</taxon>
        <taxon>Spiralia</taxon>
        <taxon>Lophotrochozoa</taxon>
        <taxon>Mollusca</taxon>
        <taxon>Bivalvia</taxon>
        <taxon>Autobranchia</taxon>
        <taxon>Heteroconchia</taxon>
        <taxon>Euheterodonta</taxon>
        <taxon>Imparidentia</taxon>
        <taxon>Neoheterodontei</taxon>
        <taxon>Myida</taxon>
        <taxon>Dreissenoidea</taxon>
        <taxon>Dreissenidae</taxon>
        <taxon>Dreissena</taxon>
    </lineage>
</organism>
<name>A0A9D3Z6P4_DREPO</name>
<proteinExistence type="predicted"/>
<protein>
    <submittedName>
        <fullName evidence="1">Uncharacterized protein</fullName>
    </submittedName>
</protein>
<evidence type="ECO:0000313" key="1">
    <source>
        <dbReference type="EMBL" id="KAH3711746.1"/>
    </source>
</evidence>
<accession>A0A9D3Z6P4</accession>
<reference evidence="1" key="2">
    <citation type="submission" date="2020-11" db="EMBL/GenBank/DDBJ databases">
        <authorList>
            <person name="McCartney M.A."/>
            <person name="Auch B."/>
            <person name="Kono T."/>
            <person name="Mallez S."/>
            <person name="Becker A."/>
            <person name="Gohl D.M."/>
            <person name="Silverstein K.A.T."/>
            <person name="Koren S."/>
            <person name="Bechman K.B."/>
            <person name="Herman A."/>
            <person name="Abrahante J.E."/>
            <person name="Garbe J."/>
        </authorList>
    </citation>
    <scope>NUCLEOTIDE SEQUENCE</scope>
    <source>
        <strain evidence="1">Duluth1</strain>
        <tissue evidence="1">Whole animal</tissue>
    </source>
</reference>
<evidence type="ECO:0000313" key="2">
    <source>
        <dbReference type="Proteomes" id="UP000828390"/>
    </source>
</evidence>